<dbReference type="GO" id="GO:0005840">
    <property type="term" value="C:ribosome"/>
    <property type="evidence" value="ECO:0007669"/>
    <property type="project" value="UniProtKB-KW"/>
</dbReference>
<keyword evidence="2 5" id="KW-0689">Ribosomal protein</keyword>
<dbReference type="SUPFAM" id="SSF54821">
    <property type="entry name" value="Ribosomal protein S3 C-terminal domain"/>
    <property type="match status" value="1"/>
</dbReference>
<comment type="similarity">
    <text evidence="1">Belongs to the universal ribosomal protein uS3 family.</text>
</comment>
<dbReference type="GO" id="GO:0006412">
    <property type="term" value="P:translation"/>
    <property type="evidence" value="ECO:0007669"/>
    <property type="project" value="InterPro"/>
</dbReference>
<feature type="domain" description="Small ribosomal subunit protein uS3 C-terminal" evidence="4">
    <location>
        <begin position="217"/>
        <end position="284"/>
    </location>
</feature>
<proteinExistence type="inferred from homology"/>
<dbReference type="InterPro" id="IPR001351">
    <property type="entry name" value="Ribosomal_uS3_C"/>
</dbReference>
<evidence type="ECO:0000259" key="4">
    <source>
        <dbReference type="Pfam" id="PF00189"/>
    </source>
</evidence>
<dbReference type="Pfam" id="PF00189">
    <property type="entry name" value="Ribosomal_S3_C"/>
    <property type="match status" value="1"/>
</dbReference>
<sequence>MGHIINPISYRLYNIRYWNNNWFSGSLNYSYLINQDILIDRFFRKFLTTHLDSTNAGIIFVNLKIIRSFNNISLYVYIHDSFLDLLFFNLKKNARFLLIKRLFNKKFYKKYRKALRQNKQLKQGLFMLLKKRVILRYSRKLFFLFIKNKILKIYWESFKTLSLFYLKRFSRSSFLSKIFIIGLSKMNVNANIISEFFFIRLTQYYTIWEVLRNINFLFKSLMKKRKLVKGYKITCSGRFSRKQRTTYSWKAFGSLAFSTVKSKLDYSYKTIALKYSSCTIKVWVRLGKKKSNLVDFVV</sequence>
<dbReference type="SUPFAM" id="SSF54814">
    <property type="entry name" value="Prokaryotic type KH domain (KH-domain type II)"/>
    <property type="match status" value="1"/>
</dbReference>
<evidence type="ECO:0000313" key="5">
    <source>
        <dbReference type="EMBL" id="AOS85709.1"/>
    </source>
</evidence>
<dbReference type="RefSeq" id="NP_042548.1">
    <property type="nucleotide sequence ID" value="NC_001637.1"/>
</dbReference>
<dbReference type="Gene3D" id="3.30.1140.32">
    <property type="entry name" value="Ribosomal protein S3, C-terminal domain"/>
    <property type="match status" value="1"/>
</dbReference>
<dbReference type="AlphaFoldDB" id="A0A1D8D7S0"/>
<gene>
    <name evidence="5" type="primary">rps3</name>
</gene>
<dbReference type="GeneID" id="1734045"/>
<keyword evidence="3" id="KW-0687">Ribonucleoprotein</keyword>
<geneLocation type="mitochondrion" evidence="5"/>
<reference evidence="5" key="1">
    <citation type="submission" date="2016-07" db="EMBL/GenBank/DDBJ databases">
        <title>genome sequence of Acanthamoeba castellani mitochondria.</title>
        <authorList>
            <person name="Greninger A.L."/>
            <person name="Jerome K."/>
            <person name="Dixon T."/>
        </authorList>
    </citation>
    <scope>NUCLEOTIDE SEQUENCE</scope>
    <source>
        <strain evidence="5">TN</strain>
    </source>
</reference>
<keyword evidence="5" id="KW-0496">Mitochondrion</keyword>
<dbReference type="GO" id="GO:0003723">
    <property type="term" value="F:RNA binding"/>
    <property type="evidence" value="ECO:0007669"/>
    <property type="project" value="InterPro"/>
</dbReference>
<accession>A0A1D8D7S0</accession>
<dbReference type="EMBL" id="KX580904">
    <property type="protein sequence ID" value="AOS85709.1"/>
    <property type="molecule type" value="Genomic_DNA"/>
</dbReference>
<evidence type="ECO:0000256" key="3">
    <source>
        <dbReference type="ARBA" id="ARBA00023274"/>
    </source>
</evidence>
<dbReference type="InterPro" id="IPR036419">
    <property type="entry name" value="Ribosomal_S3_C_sf"/>
</dbReference>
<evidence type="ECO:0000256" key="2">
    <source>
        <dbReference type="ARBA" id="ARBA00022980"/>
    </source>
</evidence>
<evidence type="ECO:0000256" key="1">
    <source>
        <dbReference type="ARBA" id="ARBA00010761"/>
    </source>
</evidence>
<dbReference type="InterPro" id="IPR009019">
    <property type="entry name" value="KH_sf_prok-type"/>
</dbReference>
<dbReference type="GO" id="GO:0003735">
    <property type="term" value="F:structural constituent of ribosome"/>
    <property type="evidence" value="ECO:0007669"/>
    <property type="project" value="InterPro"/>
</dbReference>
<organism evidence="5">
    <name type="scientific">Acanthamoeba castellanii</name>
    <name type="common">Amoeba</name>
    <dbReference type="NCBI Taxonomy" id="5755"/>
    <lineage>
        <taxon>Eukaryota</taxon>
        <taxon>Amoebozoa</taxon>
        <taxon>Discosea</taxon>
        <taxon>Longamoebia</taxon>
        <taxon>Centramoebida</taxon>
        <taxon>Acanthamoebidae</taxon>
        <taxon>Acanthamoeba</taxon>
    </lineage>
</organism>
<dbReference type="GO" id="GO:1990904">
    <property type="term" value="C:ribonucleoprotein complex"/>
    <property type="evidence" value="ECO:0007669"/>
    <property type="project" value="UniProtKB-KW"/>
</dbReference>
<protein>
    <submittedName>
        <fullName evidence="5">Ribosomal protein S3</fullName>
    </submittedName>
</protein>
<name>A0A1D8D7S0_ACACA</name>